<feature type="transmembrane region" description="Helical" evidence="1">
    <location>
        <begin position="214"/>
        <end position="234"/>
    </location>
</feature>
<dbReference type="EMBL" id="WNKZ01000075">
    <property type="protein sequence ID" value="MTV55220.1"/>
    <property type="molecule type" value="Genomic_DNA"/>
</dbReference>
<feature type="transmembrane region" description="Helical" evidence="1">
    <location>
        <begin position="156"/>
        <end position="175"/>
    </location>
</feature>
<comment type="caution">
    <text evidence="3">The sequence shown here is derived from an EMBL/GenBank/DDBJ whole genome shotgun (WGS) entry which is preliminary data.</text>
</comment>
<accession>A0A6I3T0U0</accession>
<evidence type="ECO:0000313" key="3">
    <source>
        <dbReference type="EMBL" id="MTV55220.1"/>
    </source>
</evidence>
<dbReference type="OrthoDB" id="7869882at2"/>
<dbReference type="Proteomes" id="UP000622638">
    <property type="component" value="Unassembled WGS sequence"/>
</dbReference>
<organism evidence="3 4">
    <name type="scientific">Pseudoduganella buxea</name>
    <dbReference type="NCBI Taxonomy" id="1949069"/>
    <lineage>
        <taxon>Bacteria</taxon>
        <taxon>Pseudomonadati</taxon>
        <taxon>Pseudomonadota</taxon>
        <taxon>Betaproteobacteria</taxon>
        <taxon>Burkholderiales</taxon>
        <taxon>Oxalobacteraceae</taxon>
        <taxon>Telluria group</taxon>
        <taxon>Pseudoduganella</taxon>
    </lineage>
</organism>
<reference evidence="2" key="1">
    <citation type="journal article" date="2014" name="Int. J. Syst. Evol. Microbiol.">
        <title>Complete genome of a new Firmicutes species belonging to the dominant human colonic microbiota ('Ruminococcus bicirculans') reveals two chromosomes and a selective capacity to utilize plant glucans.</title>
        <authorList>
            <consortium name="NISC Comparative Sequencing Program"/>
            <person name="Wegmann U."/>
            <person name="Louis P."/>
            <person name="Goesmann A."/>
            <person name="Henrissat B."/>
            <person name="Duncan S.H."/>
            <person name="Flint H.J."/>
        </authorList>
    </citation>
    <scope>NUCLEOTIDE SEQUENCE</scope>
    <source>
        <strain evidence="2">CGMCC 1.15931</strain>
    </source>
</reference>
<protein>
    <submittedName>
        <fullName evidence="3">Uncharacterized protein</fullName>
    </submittedName>
</protein>
<reference evidence="5" key="2">
    <citation type="journal article" date="2019" name="Int. J. Syst. Evol. Microbiol.">
        <title>The Global Catalogue of Microorganisms (GCM) 10K type strain sequencing project: providing services to taxonomists for standard genome sequencing and annotation.</title>
        <authorList>
            <consortium name="The Broad Institute Genomics Platform"/>
            <consortium name="The Broad Institute Genome Sequencing Center for Infectious Disease"/>
            <person name="Wu L."/>
            <person name="Ma J."/>
        </authorList>
    </citation>
    <scope>NUCLEOTIDE SEQUENCE [LARGE SCALE GENOMIC DNA]</scope>
    <source>
        <strain evidence="5">CGMCC 1.15931</strain>
    </source>
</reference>
<dbReference type="RefSeq" id="WP_155472492.1">
    <property type="nucleotide sequence ID" value="NZ_BMKG01000028.1"/>
</dbReference>
<keyword evidence="1" id="KW-0472">Membrane</keyword>
<feature type="transmembrane region" description="Helical" evidence="1">
    <location>
        <begin position="187"/>
        <end position="207"/>
    </location>
</feature>
<dbReference type="AlphaFoldDB" id="A0A6I3T0U0"/>
<dbReference type="EMBL" id="BMKG01000028">
    <property type="protein sequence ID" value="GGC20219.1"/>
    <property type="molecule type" value="Genomic_DNA"/>
</dbReference>
<proteinExistence type="predicted"/>
<evidence type="ECO:0000313" key="2">
    <source>
        <dbReference type="EMBL" id="GGC20219.1"/>
    </source>
</evidence>
<dbReference type="Proteomes" id="UP000430634">
    <property type="component" value="Unassembled WGS sequence"/>
</dbReference>
<evidence type="ECO:0000256" key="1">
    <source>
        <dbReference type="SAM" id="Phobius"/>
    </source>
</evidence>
<reference evidence="2" key="4">
    <citation type="submission" date="2024-05" db="EMBL/GenBank/DDBJ databases">
        <authorList>
            <person name="Sun Q."/>
            <person name="Zhou Y."/>
        </authorList>
    </citation>
    <scope>NUCLEOTIDE SEQUENCE</scope>
    <source>
        <strain evidence="2">CGMCC 1.15931</strain>
    </source>
</reference>
<keyword evidence="1" id="KW-0812">Transmembrane</keyword>
<sequence length="235" mass="24771">MDTNRTADDQIIFEDTIKALEAQIANVGAHLTIDSSARLAYAREIKRMAEKLRADAVANRITWASAAQQAQETRNVVMEVIRSRSTPVGRAMAQRIKSEGLSLNLLIARQTRKMFGESANFSRLTSSKQNAVYAEIVSSAGRSNPNITRAMSRISYAGRGLLFLSMGLSVYSVATSTNKPLAIRRELAANGAGIAGGIAGGALAGLACGPGAPVCVTVGAFVGGAMAAFGTSYIW</sequence>
<gene>
    <name evidence="2" type="ORF">GCM10011572_46960</name>
    <name evidence="3" type="ORF">GM672_21050</name>
</gene>
<name>A0A6I3T0U0_9BURK</name>
<evidence type="ECO:0000313" key="5">
    <source>
        <dbReference type="Proteomes" id="UP000622638"/>
    </source>
</evidence>
<evidence type="ECO:0000313" key="4">
    <source>
        <dbReference type="Proteomes" id="UP000430634"/>
    </source>
</evidence>
<keyword evidence="1" id="KW-1133">Transmembrane helix</keyword>
<keyword evidence="5" id="KW-1185">Reference proteome</keyword>
<reference evidence="3 4" key="3">
    <citation type="submission" date="2019-11" db="EMBL/GenBank/DDBJ databases">
        <title>Type strains purchased from KCTC, JCM and DSMZ.</title>
        <authorList>
            <person name="Lu H."/>
        </authorList>
    </citation>
    <scope>NUCLEOTIDE SEQUENCE [LARGE SCALE GENOMIC DNA]</scope>
    <source>
        <strain evidence="3 4">KCTC 52429</strain>
    </source>
</reference>